<evidence type="ECO:0000313" key="2">
    <source>
        <dbReference type="EMBL" id="SDT13821.1"/>
    </source>
</evidence>
<name>A0A1H1XXR7_9ACTN</name>
<dbReference type="STRING" id="630515.SAMN04489812_4286"/>
<dbReference type="EMBL" id="LT629772">
    <property type="protein sequence ID" value="SDT13821.1"/>
    <property type="molecule type" value="Genomic_DNA"/>
</dbReference>
<dbReference type="Proteomes" id="UP000199103">
    <property type="component" value="Chromosome I"/>
</dbReference>
<dbReference type="OrthoDB" id="5517693at2"/>
<protein>
    <recommendedName>
        <fullName evidence="4">Transcriptional regulator, AbiEi antitoxin, Type IV TA system</fullName>
    </recommendedName>
</protein>
<proteinExistence type="predicted"/>
<reference evidence="2 3" key="1">
    <citation type="submission" date="2016-10" db="EMBL/GenBank/DDBJ databases">
        <authorList>
            <person name="de Groot N.N."/>
        </authorList>
    </citation>
    <scope>NUCLEOTIDE SEQUENCE [LARGE SCALE GENOMIC DNA]</scope>
    <source>
        <strain evidence="2 3">DSM 21800</strain>
    </source>
</reference>
<evidence type="ECO:0000256" key="1">
    <source>
        <dbReference type="SAM" id="MobiDB-lite"/>
    </source>
</evidence>
<evidence type="ECO:0000313" key="3">
    <source>
        <dbReference type="Proteomes" id="UP000199103"/>
    </source>
</evidence>
<evidence type="ECO:0008006" key="4">
    <source>
        <dbReference type="Google" id="ProtNLM"/>
    </source>
</evidence>
<keyword evidence="3" id="KW-1185">Reference proteome</keyword>
<feature type="region of interest" description="Disordered" evidence="1">
    <location>
        <begin position="307"/>
        <end position="354"/>
    </location>
</feature>
<organism evidence="2 3">
    <name type="scientific">Microlunatus soli</name>
    <dbReference type="NCBI Taxonomy" id="630515"/>
    <lineage>
        <taxon>Bacteria</taxon>
        <taxon>Bacillati</taxon>
        <taxon>Actinomycetota</taxon>
        <taxon>Actinomycetes</taxon>
        <taxon>Propionibacteriales</taxon>
        <taxon>Propionibacteriaceae</taxon>
        <taxon>Microlunatus</taxon>
    </lineage>
</organism>
<accession>A0A1H1XXR7</accession>
<feature type="compositionally biased region" description="Basic and acidic residues" evidence="1">
    <location>
        <begin position="324"/>
        <end position="335"/>
    </location>
</feature>
<dbReference type="AlphaFoldDB" id="A0A1H1XXR7"/>
<dbReference type="RefSeq" id="WP_091527422.1">
    <property type="nucleotide sequence ID" value="NZ_LT629772.1"/>
</dbReference>
<sequence>MPAAKPPISLDDAQLPSDRPFTLAEARRHGVSSADLGKLIRSGGLHRLFRGVFAAQPIGSTIDRARALALAVGDSAVVTGRTAAWLYGVDLDQQTAGYSIGRRLCWNRSLHRYAPDDLRIIDGCCVTTPLRTACDLGRTESEYVALGALDALLRLGDFCHDQLRDQVPRFRGRSGVAQLRELVPLADARSDSLGASALRMHWIRAGLPDPELRLPILAEGGRRIEFDLADPAVRYAAVLEPDDDRPDGNRLGDDRLDHWTDRTEDGRIEDGRTEDGRTVGRWIPALQQGWFVDILGPREVASWGSARHRVAEGHRRASDRRRSKPDERVGWDEKPGWPVEPGWPDEPGSRDEPDWRVASGWYDRSRWSGAVRWSDADRDGSGAVGRGWCRDCGRRIEPREADREWASNHWL</sequence>
<gene>
    <name evidence="2" type="ORF">SAMN04489812_4286</name>
</gene>